<evidence type="ECO:0008006" key="4">
    <source>
        <dbReference type="Google" id="ProtNLM"/>
    </source>
</evidence>
<dbReference type="Proteomes" id="UP000704762">
    <property type="component" value="Unassembled WGS sequence"/>
</dbReference>
<evidence type="ECO:0000313" key="3">
    <source>
        <dbReference type="Proteomes" id="UP000704762"/>
    </source>
</evidence>
<evidence type="ECO:0000313" key="2">
    <source>
        <dbReference type="EMBL" id="MBM7800467.1"/>
    </source>
</evidence>
<name>A0ABS2RPQ2_9ACTN</name>
<protein>
    <recommendedName>
        <fullName evidence="4">UDP-N-acetylmuramyl pentapeptide phosphotransferase/UDP-N-acetylglucosamine-1-phosphate transferase</fullName>
    </recommendedName>
</protein>
<feature type="signal peptide" evidence="1">
    <location>
        <begin position="1"/>
        <end position="22"/>
    </location>
</feature>
<organism evidence="2 3">
    <name type="scientific">Microlunatus panaciterrae</name>
    <dbReference type="NCBI Taxonomy" id="400768"/>
    <lineage>
        <taxon>Bacteria</taxon>
        <taxon>Bacillati</taxon>
        <taxon>Actinomycetota</taxon>
        <taxon>Actinomycetes</taxon>
        <taxon>Propionibacteriales</taxon>
        <taxon>Propionibacteriaceae</taxon>
        <taxon>Microlunatus</taxon>
    </lineage>
</organism>
<sequence length="278" mass="27836">MNVGAAGSAASGLLAGATAALANRVATSPSVQSVTRRWHRTNHAGDQVTLLEGPAAVLATLAGLALDHDHPRLPRMVAVAGSGLVGAVDDLHGSAQAKGFRGHLGALAQGRVTSGLIKIVGVGASALLSSVLHARSLRSTSPTDVVLNTALIAGTANLVNLLDLRPGRAAKVVTLLGAGLAGSGSAPVVGAALGSLPTDLAARSMLGDCGANALGAGLGSAAATRLPRWARALTLAGVVGLNLASEKVSFTAVIDRSPLLRRFDDWGRHPTAGRQERE</sequence>
<feature type="chain" id="PRO_5046347251" description="UDP-N-acetylmuramyl pentapeptide phosphotransferase/UDP-N-acetylglucosamine-1-phosphate transferase" evidence="1">
    <location>
        <begin position="23"/>
        <end position="278"/>
    </location>
</feature>
<keyword evidence="1" id="KW-0732">Signal</keyword>
<accession>A0ABS2RPQ2</accession>
<evidence type="ECO:0000256" key="1">
    <source>
        <dbReference type="SAM" id="SignalP"/>
    </source>
</evidence>
<reference evidence="2 3" key="1">
    <citation type="submission" date="2021-01" db="EMBL/GenBank/DDBJ databases">
        <title>Sequencing the genomes of 1000 actinobacteria strains.</title>
        <authorList>
            <person name="Klenk H.-P."/>
        </authorList>
    </citation>
    <scope>NUCLEOTIDE SEQUENCE [LARGE SCALE GENOMIC DNA]</scope>
    <source>
        <strain evidence="2 3">DSM 18662</strain>
    </source>
</reference>
<dbReference type="EMBL" id="JAFBCF010000001">
    <property type="protein sequence ID" value="MBM7800467.1"/>
    <property type="molecule type" value="Genomic_DNA"/>
</dbReference>
<dbReference type="RefSeq" id="WP_204919784.1">
    <property type="nucleotide sequence ID" value="NZ_BAAAQP010000003.1"/>
</dbReference>
<keyword evidence="3" id="KW-1185">Reference proteome</keyword>
<comment type="caution">
    <text evidence="2">The sequence shown here is derived from an EMBL/GenBank/DDBJ whole genome shotgun (WGS) entry which is preliminary data.</text>
</comment>
<proteinExistence type="predicted"/>
<gene>
    <name evidence="2" type="ORF">JOE57_003388</name>
</gene>